<dbReference type="OrthoDB" id="9802264at2"/>
<dbReference type="GO" id="GO:0005886">
    <property type="term" value="C:plasma membrane"/>
    <property type="evidence" value="ECO:0007669"/>
    <property type="project" value="UniProtKB-SubCell"/>
</dbReference>
<name>A0A1P8UMF4_9RHOB</name>
<dbReference type="InterPro" id="IPR003593">
    <property type="entry name" value="AAA+_ATPase"/>
</dbReference>
<gene>
    <name evidence="7" type="ORF">Ga0080574_TMP257</name>
</gene>
<comment type="similarity">
    <text evidence="2">Belongs to the ABC transporter superfamily.</text>
</comment>
<dbReference type="Gene3D" id="3.40.50.300">
    <property type="entry name" value="P-loop containing nucleotide triphosphate hydrolases"/>
    <property type="match status" value="1"/>
</dbReference>
<dbReference type="InterPro" id="IPR027417">
    <property type="entry name" value="P-loop_NTPase"/>
</dbReference>
<accession>A0A1P8UMF4</accession>
<dbReference type="SUPFAM" id="SSF52540">
    <property type="entry name" value="P-loop containing nucleoside triphosphate hydrolases"/>
    <property type="match status" value="1"/>
</dbReference>
<evidence type="ECO:0000256" key="1">
    <source>
        <dbReference type="ARBA" id="ARBA00004417"/>
    </source>
</evidence>
<dbReference type="CDD" id="cd03257">
    <property type="entry name" value="ABC_NikE_OppD_transporters"/>
    <property type="match status" value="1"/>
</dbReference>
<evidence type="ECO:0000313" key="8">
    <source>
        <dbReference type="Proteomes" id="UP000187059"/>
    </source>
</evidence>
<dbReference type="SMART" id="SM00382">
    <property type="entry name" value="AAA"/>
    <property type="match status" value="1"/>
</dbReference>
<dbReference type="InterPro" id="IPR013563">
    <property type="entry name" value="Oligopep_ABC_C"/>
</dbReference>
<dbReference type="PANTHER" id="PTHR43776">
    <property type="entry name" value="TRANSPORT ATP-BINDING PROTEIN"/>
    <property type="match status" value="1"/>
</dbReference>
<dbReference type="PANTHER" id="PTHR43776:SF7">
    <property type="entry name" value="D,D-DIPEPTIDE TRANSPORT ATP-BINDING PROTEIN DDPF-RELATED"/>
    <property type="match status" value="1"/>
</dbReference>
<dbReference type="Proteomes" id="UP000187059">
    <property type="component" value="Plasmid pPABY2"/>
</dbReference>
<dbReference type="InterPro" id="IPR017871">
    <property type="entry name" value="ABC_transporter-like_CS"/>
</dbReference>
<dbReference type="AlphaFoldDB" id="A0A1P8UMF4"/>
<protein>
    <submittedName>
        <fullName evidence="7">Oligopeptide transport system ATP-binding protein</fullName>
    </submittedName>
</protein>
<keyword evidence="4" id="KW-0547">Nucleotide-binding</keyword>
<keyword evidence="3" id="KW-0813">Transport</keyword>
<dbReference type="EMBL" id="CP015090">
    <property type="protein sequence ID" value="APZ50591.1"/>
    <property type="molecule type" value="Genomic_DNA"/>
</dbReference>
<dbReference type="PROSITE" id="PS50893">
    <property type="entry name" value="ABC_TRANSPORTER_2"/>
    <property type="match status" value="1"/>
</dbReference>
<dbReference type="NCBIfam" id="TIGR01727">
    <property type="entry name" value="oligo_HPY"/>
    <property type="match status" value="1"/>
</dbReference>
<evidence type="ECO:0000256" key="3">
    <source>
        <dbReference type="ARBA" id="ARBA00022448"/>
    </source>
</evidence>
<evidence type="ECO:0000256" key="5">
    <source>
        <dbReference type="ARBA" id="ARBA00022840"/>
    </source>
</evidence>
<feature type="domain" description="ABC transporter" evidence="6">
    <location>
        <begin position="5"/>
        <end position="247"/>
    </location>
</feature>
<comment type="subcellular location">
    <subcellularLocation>
        <location evidence="1">Cell inner membrane</location>
        <topology evidence="1">Peripheral membrane protein</topology>
    </subcellularLocation>
</comment>
<dbReference type="GO" id="GO:0016887">
    <property type="term" value="F:ATP hydrolysis activity"/>
    <property type="evidence" value="ECO:0007669"/>
    <property type="project" value="InterPro"/>
</dbReference>
<reference evidence="7 8" key="1">
    <citation type="submission" date="2016-04" db="EMBL/GenBank/DDBJ databases">
        <title>Deep-sea bacteria in the southern Pacific.</title>
        <authorList>
            <person name="Tang K."/>
        </authorList>
    </citation>
    <scope>NUCLEOTIDE SEQUENCE [LARGE SCALE GENOMIC DNA]</scope>
    <source>
        <strain evidence="7 8">JLT2014</strain>
        <plasmid evidence="8">ppaby2</plasmid>
    </source>
</reference>
<sequence length="329" mass="35468">MTRSLELVNLSLHHPTPAGPLRAVDGVNLTLNKAETLGLVGESGCGKSSLARCVVGLNTPQEGSVVVGGQALGTSAADRRAAAQRVQMVFQDPMGSLNPRHTVRRSIEQPLKIHGRGSAAERRARVEELAAQVGLGLHLLDRYPHQISGGQRQRVSIARALTLEPELIVCDEAVSALDVSVQAQVLNLLTKLQRDLGVSFLFISHDLSVVRYVSHRIAVMYLGQIVELGDAESVWAERRHPYTRALTSSIPDAAGGMRGERLTGDVPSAVNPPSGCPFRTRCRHAQAICAEERPALTDDGLPHLVACHFARDFAPLERESPPRQAATAR</sequence>
<dbReference type="KEGG" id="paby:Ga0080574_TMP257"/>
<keyword evidence="7" id="KW-0614">Plasmid</keyword>
<organism evidence="7 8">
    <name type="scientific">Salipiger abyssi</name>
    <dbReference type="NCBI Taxonomy" id="1250539"/>
    <lineage>
        <taxon>Bacteria</taxon>
        <taxon>Pseudomonadati</taxon>
        <taxon>Pseudomonadota</taxon>
        <taxon>Alphaproteobacteria</taxon>
        <taxon>Rhodobacterales</taxon>
        <taxon>Roseobacteraceae</taxon>
        <taxon>Salipiger</taxon>
    </lineage>
</organism>
<evidence type="ECO:0000256" key="4">
    <source>
        <dbReference type="ARBA" id="ARBA00022741"/>
    </source>
</evidence>
<keyword evidence="8" id="KW-1185">Reference proteome</keyword>
<proteinExistence type="inferred from homology"/>
<dbReference type="Pfam" id="PF00005">
    <property type="entry name" value="ABC_tran"/>
    <property type="match status" value="1"/>
</dbReference>
<dbReference type="FunFam" id="3.40.50.300:FF:000016">
    <property type="entry name" value="Oligopeptide ABC transporter ATP-binding component"/>
    <property type="match status" value="1"/>
</dbReference>
<dbReference type="InterPro" id="IPR003439">
    <property type="entry name" value="ABC_transporter-like_ATP-bd"/>
</dbReference>
<evidence type="ECO:0000313" key="7">
    <source>
        <dbReference type="EMBL" id="APZ50591.1"/>
    </source>
</evidence>
<evidence type="ECO:0000259" key="6">
    <source>
        <dbReference type="PROSITE" id="PS50893"/>
    </source>
</evidence>
<evidence type="ECO:0000256" key="2">
    <source>
        <dbReference type="ARBA" id="ARBA00005417"/>
    </source>
</evidence>
<dbReference type="GO" id="GO:0005524">
    <property type="term" value="F:ATP binding"/>
    <property type="evidence" value="ECO:0007669"/>
    <property type="project" value="UniProtKB-KW"/>
</dbReference>
<dbReference type="InterPro" id="IPR050319">
    <property type="entry name" value="ABC_transp_ATP-bind"/>
</dbReference>
<keyword evidence="5 7" id="KW-0067">ATP-binding</keyword>
<geneLocation type="plasmid" evidence="8">
    <name>ppaby2</name>
</geneLocation>
<dbReference type="Pfam" id="PF08352">
    <property type="entry name" value="oligo_HPY"/>
    <property type="match status" value="1"/>
</dbReference>
<dbReference type="GO" id="GO:0015833">
    <property type="term" value="P:peptide transport"/>
    <property type="evidence" value="ECO:0007669"/>
    <property type="project" value="InterPro"/>
</dbReference>
<dbReference type="RefSeq" id="WP_076694388.1">
    <property type="nucleotide sequence ID" value="NZ_CP015090.1"/>
</dbReference>
<dbReference type="GO" id="GO:0055085">
    <property type="term" value="P:transmembrane transport"/>
    <property type="evidence" value="ECO:0007669"/>
    <property type="project" value="UniProtKB-ARBA"/>
</dbReference>
<dbReference type="PROSITE" id="PS00211">
    <property type="entry name" value="ABC_TRANSPORTER_1"/>
    <property type="match status" value="1"/>
</dbReference>